<dbReference type="SUPFAM" id="SSF53474">
    <property type="entry name" value="alpha/beta-Hydrolases"/>
    <property type="match status" value="1"/>
</dbReference>
<dbReference type="GO" id="GO:0016020">
    <property type="term" value="C:membrane"/>
    <property type="evidence" value="ECO:0007669"/>
    <property type="project" value="TreeGrafter"/>
</dbReference>
<gene>
    <name evidence="3" type="ORF">PQJ61_09440</name>
</gene>
<evidence type="ECO:0000313" key="3">
    <source>
        <dbReference type="EMBL" id="MDC7226973.1"/>
    </source>
</evidence>
<dbReference type="Proteomes" id="UP001221217">
    <property type="component" value="Unassembled WGS sequence"/>
</dbReference>
<dbReference type="PANTHER" id="PTHR43798">
    <property type="entry name" value="MONOACYLGLYCEROL LIPASE"/>
    <property type="match status" value="1"/>
</dbReference>
<dbReference type="AlphaFoldDB" id="A0AAJ1IFQ4"/>
<comment type="caution">
    <text evidence="3">The sequence shown here is derived from an EMBL/GenBank/DDBJ whole genome shotgun (WGS) entry which is preliminary data.</text>
</comment>
<dbReference type="PROSITE" id="PS51257">
    <property type="entry name" value="PROKAR_LIPOPROTEIN"/>
    <property type="match status" value="1"/>
</dbReference>
<dbReference type="InterPro" id="IPR029058">
    <property type="entry name" value="AB_hydrolase_fold"/>
</dbReference>
<protein>
    <submittedName>
        <fullName evidence="3">Alpha/beta hydrolase</fullName>
    </submittedName>
</protein>
<keyword evidence="1 3" id="KW-0378">Hydrolase</keyword>
<dbReference type="Pfam" id="PF12146">
    <property type="entry name" value="Hydrolase_4"/>
    <property type="match status" value="1"/>
</dbReference>
<dbReference type="GO" id="GO:0016787">
    <property type="term" value="F:hydrolase activity"/>
    <property type="evidence" value="ECO:0007669"/>
    <property type="project" value="UniProtKB-KW"/>
</dbReference>
<dbReference type="InterPro" id="IPR050266">
    <property type="entry name" value="AB_hydrolase_sf"/>
</dbReference>
<reference evidence="3 4" key="1">
    <citation type="submission" date="2022-12" db="EMBL/GenBank/DDBJ databases">
        <title>Metagenome assembled genome from gulf of manar.</title>
        <authorList>
            <person name="Kohli P."/>
            <person name="Pk S."/>
            <person name="Venkata Ramana C."/>
            <person name="Sasikala C."/>
        </authorList>
    </citation>
    <scope>NUCLEOTIDE SEQUENCE [LARGE SCALE GENOMIC DNA]</scope>
    <source>
        <strain evidence="3">JB008</strain>
    </source>
</reference>
<accession>A0AAJ1IFQ4</accession>
<organism evidence="3 4">
    <name type="scientific">Candidatus Thalassospirochaeta sargassi</name>
    <dbReference type="NCBI Taxonomy" id="3119039"/>
    <lineage>
        <taxon>Bacteria</taxon>
        <taxon>Pseudomonadati</taxon>
        <taxon>Spirochaetota</taxon>
        <taxon>Spirochaetia</taxon>
        <taxon>Spirochaetales</taxon>
        <taxon>Spirochaetaceae</taxon>
        <taxon>Candidatus Thalassospirochaeta</taxon>
    </lineage>
</organism>
<dbReference type="Gene3D" id="3.40.50.1820">
    <property type="entry name" value="alpha/beta hydrolase"/>
    <property type="match status" value="1"/>
</dbReference>
<evidence type="ECO:0000259" key="2">
    <source>
        <dbReference type="Pfam" id="PF12146"/>
    </source>
</evidence>
<proteinExistence type="predicted"/>
<dbReference type="InterPro" id="IPR022742">
    <property type="entry name" value="Hydrolase_4"/>
</dbReference>
<evidence type="ECO:0000313" key="4">
    <source>
        <dbReference type="Proteomes" id="UP001221217"/>
    </source>
</evidence>
<feature type="domain" description="Serine aminopeptidase S33" evidence="2">
    <location>
        <begin position="52"/>
        <end position="226"/>
    </location>
</feature>
<dbReference type="EMBL" id="JAQQAL010000021">
    <property type="protein sequence ID" value="MDC7226973.1"/>
    <property type="molecule type" value="Genomic_DNA"/>
</dbReference>
<name>A0AAJ1IFQ4_9SPIO</name>
<dbReference type="PANTHER" id="PTHR43798:SF31">
    <property type="entry name" value="AB HYDROLASE SUPERFAMILY PROTEIN YCLE"/>
    <property type="match status" value="1"/>
</dbReference>
<evidence type="ECO:0000256" key="1">
    <source>
        <dbReference type="ARBA" id="ARBA00022801"/>
    </source>
</evidence>
<sequence length="344" mass="38293">MKRMKKMLPVIMALLISACSSPEINRIDETIYLRYQGADMPAYVHGSLINNTILVVLHGAGSFGLSFRDEGFKSLLEKDYLIVYFDQRGQGMSQGHYSTPDDVVLAMANDVNALIKVLKQRYGNENKYFLMGHSFGGAVGKLALLSNDLQTELAGWISVCGAHDFPSIAAARKMLILDIAQEQITSGNSISKWEELTEELENLDAASDDDYTKILLIAGTAMELLKKDDVVAEVDYSDQLINTIFINNPITWQVSHLFNKPVNIAITEDFSLTGRLSEITLPTLLIYGKYDMSVPYTIGETAIDDLGSTNKRFILFENSMHHPNHSESELFASSLTNFIQEVSE</sequence>